<feature type="region of interest" description="Disordered" evidence="1">
    <location>
        <begin position="134"/>
        <end position="163"/>
    </location>
</feature>
<evidence type="ECO:0000256" key="1">
    <source>
        <dbReference type="SAM" id="MobiDB-lite"/>
    </source>
</evidence>
<organism evidence="2 3">
    <name type="scientific">Neurospora intermedia</name>
    <dbReference type="NCBI Taxonomy" id="5142"/>
    <lineage>
        <taxon>Eukaryota</taxon>
        <taxon>Fungi</taxon>
        <taxon>Dikarya</taxon>
        <taxon>Ascomycota</taxon>
        <taxon>Pezizomycotina</taxon>
        <taxon>Sordariomycetes</taxon>
        <taxon>Sordariomycetidae</taxon>
        <taxon>Sordariales</taxon>
        <taxon>Sordariaceae</taxon>
        <taxon>Neurospora</taxon>
    </lineage>
</organism>
<feature type="compositionally biased region" description="Acidic residues" evidence="1">
    <location>
        <begin position="228"/>
        <end position="237"/>
    </location>
</feature>
<sequence>MIATSRLEEGWVNHGLVSFWRCLSLCCRDLGIGSLSFLSGPLPAVSEQFGITAPTIEELHAIAQGDQTTDRERKFHVTLSDQNARPLENNYSIDQLACILQLWCEDHQQDLVLSCLMSVGSNDGRAAADEYTDHYEPLRSSTAPSSPNSKMSPTYSLRASDFSPSTSVAESSAKKWPLGYISAPHLSFHPKSRLSLDLQTPSGQPMYQALARGICSTSTAPNSNTEASTEDGADEPEGSYGAAVTLSALHLARPLLKLEELFFPRMTEALKQYVGHCPQCIKSRTDRNVTPGWMKPIKPQPIPFHTVHMDFVTRLPNQISRSTVWGGEHYDPLLSLSPRRLGTPVDKDHLSGSFYSSLFRKKTALETPKNESSHHEASLTSSINIVRWIPTMNAVGFLIGNRDS</sequence>
<accession>A0ABR3DAG4</accession>
<evidence type="ECO:0000313" key="3">
    <source>
        <dbReference type="Proteomes" id="UP001451303"/>
    </source>
</evidence>
<comment type="caution">
    <text evidence="2">The sequence shown here is derived from an EMBL/GenBank/DDBJ whole genome shotgun (WGS) entry which is preliminary data.</text>
</comment>
<dbReference type="EMBL" id="JAVLET010000005">
    <property type="protein sequence ID" value="KAL0469362.1"/>
    <property type="molecule type" value="Genomic_DNA"/>
</dbReference>
<reference evidence="2 3" key="1">
    <citation type="submission" date="2023-09" db="EMBL/GenBank/DDBJ databases">
        <title>Multi-omics analysis of a traditional fermented food reveals byproduct-associated fungal strains for waste-to-food upcycling.</title>
        <authorList>
            <consortium name="Lawrence Berkeley National Laboratory"/>
            <person name="Rekdal V.M."/>
            <person name="Villalobos-Escobedo J.M."/>
            <person name="Rodriguez-Valeron N."/>
            <person name="Garcia M.O."/>
            <person name="Vasquez D.P."/>
            <person name="Damayanti I."/>
            <person name="Sorensen P.M."/>
            <person name="Baidoo E.E."/>
            <person name="De Carvalho A.C."/>
            <person name="Riley R."/>
            <person name="Lipzen A."/>
            <person name="He G."/>
            <person name="Yan M."/>
            <person name="Haridas S."/>
            <person name="Daum C."/>
            <person name="Yoshinaga Y."/>
            <person name="Ng V."/>
            <person name="Grigoriev I.V."/>
            <person name="Munk R."/>
            <person name="Nuraida L."/>
            <person name="Wijaya C.H."/>
            <person name="Morales P.-C."/>
            <person name="Keasling J.D."/>
        </authorList>
    </citation>
    <scope>NUCLEOTIDE SEQUENCE [LARGE SCALE GENOMIC DNA]</scope>
    <source>
        <strain evidence="2 3">FGSC 2613</strain>
    </source>
</reference>
<name>A0ABR3DAG4_NEUIN</name>
<feature type="compositionally biased region" description="Polar residues" evidence="1">
    <location>
        <begin position="139"/>
        <end position="163"/>
    </location>
</feature>
<gene>
    <name evidence="2" type="ORF">QR685DRAFT_544909</name>
</gene>
<feature type="compositionally biased region" description="Polar residues" evidence="1">
    <location>
        <begin position="217"/>
        <end position="227"/>
    </location>
</feature>
<evidence type="ECO:0008006" key="4">
    <source>
        <dbReference type="Google" id="ProtNLM"/>
    </source>
</evidence>
<evidence type="ECO:0000313" key="2">
    <source>
        <dbReference type="EMBL" id="KAL0469362.1"/>
    </source>
</evidence>
<protein>
    <recommendedName>
        <fullName evidence="4">Integrase zinc-binding domain-containing protein</fullName>
    </recommendedName>
</protein>
<dbReference type="Proteomes" id="UP001451303">
    <property type="component" value="Unassembled WGS sequence"/>
</dbReference>
<proteinExistence type="predicted"/>
<feature type="region of interest" description="Disordered" evidence="1">
    <location>
        <begin position="217"/>
        <end position="239"/>
    </location>
</feature>
<keyword evidence="3" id="KW-1185">Reference proteome</keyword>